<proteinExistence type="predicted"/>
<protein>
    <submittedName>
        <fullName evidence="2">Uncharacterized protein</fullName>
    </submittedName>
</protein>
<evidence type="ECO:0000313" key="2">
    <source>
        <dbReference type="EMBL" id="OMO89229.1"/>
    </source>
</evidence>
<evidence type="ECO:0000313" key="3">
    <source>
        <dbReference type="Proteomes" id="UP000187203"/>
    </source>
</evidence>
<dbReference type="EMBL" id="AWUE01016872">
    <property type="protein sequence ID" value="OMO89229.1"/>
    <property type="molecule type" value="Genomic_DNA"/>
</dbReference>
<keyword evidence="3" id="KW-1185">Reference proteome</keyword>
<sequence length="65" mass="7094">MGDREGSIVSNQRAVEMQGTELDELNGTSIWVRGEGVSGMDVTPAMESEHVQDDLIDEHTGDDVF</sequence>
<feature type="region of interest" description="Disordered" evidence="1">
    <location>
        <begin position="1"/>
        <end position="21"/>
    </location>
</feature>
<dbReference type="Proteomes" id="UP000187203">
    <property type="component" value="Unassembled WGS sequence"/>
</dbReference>
<evidence type="ECO:0000256" key="1">
    <source>
        <dbReference type="SAM" id="MobiDB-lite"/>
    </source>
</evidence>
<organism evidence="2 3">
    <name type="scientific">Corchorus olitorius</name>
    <dbReference type="NCBI Taxonomy" id="93759"/>
    <lineage>
        <taxon>Eukaryota</taxon>
        <taxon>Viridiplantae</taxon>
        <taxon>Streptophyta</taxon>
        <taxon>Embryophyta</taxon>
        <taxon>Tracheophyta</taxon>
        <taxon>Spermatophyta</taxon>
        <taxon>Magnoliopsida</taxon>
        <taxon>eudicotyledons</taxon>
        <taxon>Gunneridae</taxon>
        <taxon>Pentapetalae</taxon>
        <taxon>rosids</taxon>
        <taxon>malvids</taxon>
        <taxon>Malvales</taxon>
        <taxon>Malvaceae</taxon>
        <taxon>Grewioideae</taxon>
        <taxon>Apeibeae</taxon>
        <taxon>Corchorus</taxon>
    </lineage>
</organism>
<dbReference type="AlphaFoldDB" id="A0A1R3J323"/>
<name>A0A1R3J323_9ROSI</name>
<gene>
    <name evidence="2" type="ORF">COLO4_19844</name>
</gene>
<accession>A0A1R3J323</accession>
<reference evidence="3" key="1">
    <citation type="submission" date="2013-09" db="EMBL/GenBank/DDBJ databases">
        <title>Corchorus olitorius genome sequencing.</title>
        <authorList>
            <person name="Alam M."/>
            <person name="Haque M.S."/>
            <person name="Islam M.S."/>
            <person name="Emdad E.M."/>
            <person name="Islam M.M."/>
            <person name="Ahmed B."/>
            <person name="Halim A."/>
            <person name="Hossen Q.M.M."/>
            <person name="Hossain M.Z."/>
            <person name="Ahmed R."/>
            <person name="Khan M.M."/>
            <person name="Islam R."/>
            <person name="Rashid M.M."/>
            <person name="Khan S.A."/>
            <person name="Rahman M.S."/>
            <person name="Alam M."/>
            <person name="Yahiya A.S."/>
            <person name="Khan M.S."/>
            <person name="Azam M.S."/>
            <person name="Haque T."/>
            <person name="Lashkar M.Z.H."/>
            <person name="Akhand A.I."/>
            <person name="Morshed G."/>
            <person name="Roy S."/>
            <person name="Uddin K.S."/>
            <person name="Rabeya T."/>
            <person name="Hossain A.S."/>
            <person name="Chowdhury A."/>
            <person name="Snigdha A.R."/>
            <person name="Mortoza M.S."/>
            <person name="Matin S.A."/>
            <person name="Hoque S.M.E."/>
            <person name="Islam M.K."/>
            <person name="Roy D.K."/>
            <person name="Haider R."/>
            <person name="Moosa M.M."/>
            <person name="Elias S.M."/>
            <person name="Hasan A.M."/>
            <person name="Jahan S."/>
            <person name="Shafiuddin M."/>
            <person name="Mahmood N."/>
            <person name="Shommy N.S."/>
        </authorList>
    </citation>
    <scope>NUCLEOTIDE SEQUENCE [LARGE SCALE GENOMIC DNA]</scope>
    <source>
        <strain evidence="3">cv. O-4</strain>
    </source>
</reference>
<comment type="caution">
    <text evidence="2">The sequence shown here is derived from an EMBL/GenBank/DDBJ whole genome shotgun (WGS) entry which is preliminary data.</text>
</comment>